<evidence type="ECO:0000256" key="1">
    <source>
        <dbReference type="SAM" id="Phobius"/>
    </source>
</evidence>
<evidence type="ECO:0008006" key="4">
    <source>
        <dbReference type="Google" id="ProtNLM"/>
    </source>
</evidence>
<gene>
    <name evidence="2" type="ORF">EWM59_15945</name>
</gene>
<keyword evidence="1" id="KW-1133">Transmembrane helix</keyword>
<organism evidence="2 3">
    <name type="scientific">Emticicia agri</name>
    <dbReference type="NCBI Taxonomy" id="2492393"/>
    <lineage>
        <taxon>Bacteria</taxon>
        <taxon>Pseudomonadati</taxon>
        <taxon>Bacteroidota</taxon>
        <taxon>Cytophagia</taxon>
        <taxon>Cytophagales</taxon>
        <taxon>Leadbetterellaceae</taxon>
        <taxon>Emticicia</taxon>
    </lineage>
</organism>
<feature type="transmembrane region" description="Helical" evidence="1">
    <location>
        <begin position="71"/>
        <end position="91"/>
    </location>
</feature>
<keyword evidence="3" id="KW-1185">Reference proteome</keyword>
<dbReference type="EMBL" id="SEWF01000023">
    <property type="protein sequence ID" value="RYU94624.1"/>
    <property type="molecule type" value="Genomic_DNA"/>
</dbReference>
<evidence type="ECO:0000313" key="2">
    <source>
        <dbReference type="EMBL" id="RYU94624.1"/>
    </source>
</evidence>
<feature type="transmembrane region" description="Helical" evidence="1">
    <location>
        <begin position="40"/>
        <end position="59"/>
    </location>
</feature>
<feature type="transmembrane region" description="Helical" evidence="1">
    <location>
        <begin position="7"/>
        <end position="28"/>
    </location>
</feature>
<dbReference type="OrthoDB" id="677259at2"/>
<evidence type="ECO:0000313" key="3">
    <source>
        <dbReference type="Proteomes" id="UP000293162"/>
    </source>
</evidence>
<dbReference type="RefSeq" id="WP_130022229.1">
    <property type="nucleotide sequence ID" value="NZ_SEWF01000023.1"/>
</dbReference>
<feature type="transmembrane region" description="Helical" evidence="1">
    <location>
        <begin position="97"/>
        <end position="117"/>
    </location>
</feature>
<reference evidence="2 3" key="1">
    <citation type="submission" date="2019-02" db="EMBL/GenBank/DDBJ databases">
        <title>Bacterial novel species Emticicia sp. 17J42-9 isolated from soil.</title>
        <authorList>
            <person name="Jung H.-Y."/>
        </authorList>
    </citation>
    <scope>NUCLEOTIDE SEQUENCE [LARGE SCALE GENOMIC DNA]</scope>
    <source>
        <strain evidence="2 3">17J42-9</strain>
    </source>
</reference>
<comment type="caution">
    <text evidence="2">The sequence shown here is derived from an EMBL/GenBank/DDBJ whole genome shotgun (WGS) entry which is preliminary data.</text>
</comment>
<protein>
    <recommendedName>
        <fullName evidence="4">DUF4293 family protein</fullName>
    </recommendedName>
</protein>
<keyword evidence="1" id="KW-0472">Membrane</keyword>
<accession>A0A4Q5LXY2</accession>
<dbReference type="Proteomes" id="UP000293162">
    <property type="component" value="Unassembled WGS sequence"/>
</dbReference>
<keyword evidence="1" id="KW-0812">Transmembrane</keyword>
<name>A0A4Q5LXY2_9BACT</name>
<proteinExistence type="predicted"/>
<dbReference type="AlphaFoldDB" id="A0A4Q5LXY2"/>
<sequence>MTTLKNVLLINALSSGATGLLLIEFPSFTAQLFGVSQTMPFMATGIFLVAFALLVYYASRQKITNKTLVRWIIALDIMWVADSLIVVGGQLFGLTLIGYALTSAVALWVALMAFLQIKGLKETLVLKVE</sequence>